<dbReference type="AlphaFoldDB" id="A0A6M8STV5"/>
<keyword evidence="3" id="KW-1185">Reference proteome</keyword>
<dbReference type="KEGG" id="dee:HQN60_05645"/>
<dbReference type="InterPro" id="IPR014966">
    <property type="entry name" value="FRG-dom"/>
</dbReference>
<evidence type="ECO:0000313" key="3">
    <source>
        <dbReference type="Proteomes" id="UP000504844"/>
    </source>
</evidence>
<dbReference type="RefSeq" id="WP_173532743.1">
    <property type="nucleotide sequence ID" value="NZ_CP054143.1"/>
</dbReference>
<dbReference type="EMBL" id="CP054143">
    <property type="protein sequence ID" value="QKJ66239.1"/>
    <property type="molecule type" value="Genomic_DNA"/>
</dbReference>
<reference evidence="2 3" key="1">
    <citation type="submission" date="2020-05" db="EMBL/GenBank/DDBJ databases">
        <title>Complete genome sequence of Deefgea sp. D17.</title>
        <authorList>
            <person name="Bae J.-W."/>
            <person name="Han J.E."/>
        </authorList>
    </citation>
    <scope>NUCLEOTIDE SEQUENCE [LARGE SCALE GENOMIC DNA]</scope>
    <source>
        <strain evidence="2 3">D17</strain>
    </source>
</reference>
<dbReference type="SMART" id="SM00901">
    <property type="entry name" value="FRG"/>
    <property type="match status" value="1"/>
</dbReference>
<evidence type="ECO:0000313" key="2">
    <source>
        <dbReference type="EMBL" id="QKJ66239.1"/>
    </source>
</evidence>
<dbReference type="Proteomes" id="UP000504844">
    <property type="component" value="Chromosome"/>
</dbReference>
<protein>
    <submittedName>
        <fullName evidence="2">FRG domain-containing protein</fullName>
    </submittedName>
</protein>
<evidence type="ECO:0000259" key="1">
    <source>
        <dbReference type="SMART" id="SM00901"/>
    </source>
</evidence>
<organism evidence="2 3">
    <name type="scientific">Deefgea piscis</name>
    <dbReference type="NCBI Taxonomy" id="2739061"/>
    <lineage>
        <taxon>Bacteria</taxon>
        <taxon>Pseudomonadati</taxon>
        <taxon>Pseudomonadota</taxon>
        <taxon>Betaproteobacteria</taxon>
        <taxon>Neisseriales</taxon>
        <taxon>Chitinibacteraceae</taxon>
        <taxon>Deefgea</taxon>
    </lineage>
</organism>
<feature type="domain" description="FRG" evidence="1">
    <location>
        <begin position="22"/>
        <end position="131"/>
    </location>
</feature>
<name>A0A6M8STV5_9NEIS</name>
<sequence>MKIEYSEIRLSSSEQILNEFNRCHGWIFRGHNDHKFKMVSSLERFIDSRDQESYAKFAPDIEEYLLHEFKSRAHHYISRDSLPITKLGWLSLMQHHGCPTRMLDFTYSPYIALFFAQDGFKEKQDKEMAVWAIDNSYLEKECFNYLTRCNVINVNYKSYSTTKDDIFSNSVDKNNHEIIFPTQPLQINLRLENQMGLFLMSGSNKLNLDSIFMKVTHSETPAKKFIIPECMHNDVLKMLISMGINYRKIYPGLDGMAKDIAINLQIGLKDKFANNIIKN</sequence>
<proteinExistence type="predicted"/>
<accession>A0A6M8STV5</accession>
<gene>
    <name evidence="2" type="ORF">HQN60_05645</name>
</gene>
<dbReference type="Pfam" id="PF08867">
    <property type="entry name" value="FRG"/>
    <property type="match status" value="1"/>
</dbReference>